<evidence type="ECO:0008006" key="3">
    <source>
        <dbReference type="Google" id="ProtNLM"/>
    </source>
</evidence>
<gene>
    <name evidence="1" type="ORF">CY34DRAFT_26219</name>
</gene>
<name>A0A0D0ARD4_9AGAM</name>
<sequence>MVGRPKSLTKKAQVLREEKEKVMARAVAMYQVELAKPSSEKKQGLRKVCMDVQKAYLKETGQVVSLNHNTLANLAKGGVRLSKFNSSTKSWLTPTETDKVLEYVVEMARRGFPLSHKRLKEHVDEICRAQLGDAFPQSGRFVEKHSDHLRAYRAHSLDTTRGRAVNPTTNKAWFEMLKDVLESGDDDKPMAPECIWGVDETGIQAGGGSSQERALGSAGTQVQYQQRNGNRENITVLVTICADGSTIAPAVIFKGKAYQSKWNENNPLKAS</sequence>
<organism evidence="1 2">
    <name type="scientific">Suillus luteus UH-Slu-Lm8-n1</name>
    <dbReference type="NCBI Taxonomy" id="930992"/>
    <lineage>
        <taxon>Eukaryota</taxon>
        <taxon>Fungi</taxon>
        <taxon>Dikarya</taxon>
        <taxon>Basidiomycota</taxon>
        <taxon>Agaricomycotina</taxon>
        <taxon>Agaricomycetes</taxon>
        <taxon>Agaricomycetidae</taxon>
        <taxon>Boletales</taxon>
        <taxon>Suillineae</taxon>
        <taxon>Suillaceae</taxon>
        <taxon>Suillus</taxon>
    </lineage>
</organism>
<evidence type="ECO:0000313" key="1">
    <source>
        <dbReference type="EMBL" id="KIK36842.1"/>
    </source>
</evidence>
<reference evidence="1 2" key="1">
    <citation type="submission" date="2014-04" db="EMBL/GenBank/DDBJ databases">
        <authorList>
            <consortium name="DOE Joint Genome Institute"/>
            <person name="Kuo A."/>
            <person name="Ruytinx J."/>
            <person name="Rineau F."/>
            <person name="Colpaert J."/>
            <person name="Kohler A."/>
            <person name="Nagy L.G."/>
            <person name="Floudas D."/>
            <person name="Copeland A."/>
            <person name="Barry K.W."/>
            <person name="Cichocki N."/>
            <person name="Veneault-Fourrey C."/>
            <person name="LaButti K."/>
            <person name="Lindquist E.A."/>
            <person name="Lipzen A."/>
            <person name="Lundell T."/>
            <person name="Morin E."/>
            <person name="Murat C."/>
            <person name="Sun H."/>
            <person name="Tunlid A."/>
            <person name="Henrissat B."/>
            <person name="Grigoriev I.V."/>
            <person name="Hibbett D.S."/>
            <person name="Martin F."/>
            <person name="Nordberg H.P."/>
            <person name="Cantor M.N."/>
            <person name="Hua S.X."/>
        </authorList>
    </citation>
    <scope>NUCLEOTIDE SEQUENCE [LARGE SCALE GENOMIC DNA]</scope>
    <source>
        <strain evidence="1 2">UH-Slu-Lm8-n1</strain>
    </source>
</reference>
<dbReference type="EMBL" id="KN835495">
    <property type="protein sequence ID" value="KIK36842.1"/>
    <property type="molecule type" value="Genomic_DNA"/>
</dbReference>
<evidence type="ECO:0000313" key="2">
    <source>
        <dbReference type="Proteomes" id="UP000054485"/>
    </source>
</evidence>
<dbReference type="HOGENOM" id="CLU_076148_0_0_1"/>
<reference evidence="2" key="2">
    <citation type="submission" date="2015-01" db="EMBL/GenBank/DDBJ databases">
        <title>Evolutionary Origins and Diversification of the Mycorrhizal Mutualists.</title>
        <authorList>
            <consortium name="DOE Joint Genome Institute"/>
            <consortium name="Mycorrhizal Genomics Consortium"/>
            <person name="Kohler A."/>
            <person name="Kuo A."/>
            <person name="Nagy L.G."/>
            <person name="Floudas D."/>
            <person name="Copeland A."/>
            <person name="Barry K.W."/>
            <person name="Cichocki N."/>
            <person name="Veneault-Fourrey C."/>
            <person name="LaButti K."/>
            <person name="Lindquist E.A."/>
            <person name="Lipzen A."/>
            <person name="Lundell T."/>
            <person name="Morin E."/>
            <person name="Murat C."/>
            <person name="Riley R."/>
            <person name="Ohm R."/>
            <person name="Sun H."/>
            <person name="Tunlid A."/>
            <person name="Henrissat B."/>
            <person name="Grigoriev I.V."/>
            <person name="Hibbett D.S."/>
            <person name="Martin F."/>
        </authorList>
    </citation>
    <scope>NUCLEOTIDE SEQUENCE [LARGE SCALE GENOMIC DNA]</scope>
    <source>
        <strain evidence="2">UH-Slu-Lm8-n1</strain>
    </source>
</reference>
<dbReference type="InParanoid" id="A0A0D0ARD4"/>
<proteinExistence type="predicted"/>
<accession>A0A0D0ARD4</accession>
<keyword evidence="2" id="KW-1185">Reference proteome</keyword>
<dbReference type="OrthoDB" id="2668963at2759"/>
<dbReference type="Proteomes" id="UP000054485">
    <property type="component" value="Unassembled WGS sequence"/>
</dbReference>
<dbReference type="AlphaFoldDB" id="A0A0D0ARD4"/>
<protein>
    <recommendedName>
        <fullName evidence="3">HTH CENPB-type domain-containing protein</fullName>
    </recommendedName>
</protein>